<proteinExistence type="predicted"/>
<dbReference type="NCBIfam" id="TIGR00249">
    <property type="entry name" value="sixA"/>
    <property type="match status" value="1"/>
</dbReference>
<evidence type="ECO:0000313" key="3">
    <source>
        <dbReference type="Proteomes" id="UP000199197"/>
    </source>
</evidence>
<keyword evidence="1" id="KW-0378">Hydrolase</keyword>
<reference evidence="3" key="1">
    <citation type="submission" date="2015-11" db="EMBL/GenBank/DDBJ databases">
        <authorList>
            <person name="Varghese N."/>
        </authorList>
    </citation>
    <scope>NUCLEOTIDE SEQUENCE [LARGE SCALE GENOMIC DNA]</scope>
    <source>
        <strain evidence="3">JGI-23</strain>
    </source>
</reference>
<gene>
    <name evidence="2" type="ORF">JGI23_00336</name>
</gene>
<dbReference type="PANTHER" id="PTHR20935">
    <property type="entry name" value="PHOSPHOGLYCERATE MUTASE-RELATED"/>
    <property type="match status" value="1"/>
</dbReference>
<evidence type="ECO:0000256" key="1">
    <source>
        <dbReference type="ARBA" id="ARBA00022801"/>
    </source>
</evidence>
<dbReference type="OrthoDB" id="129269at2"/>
<dbReference type="AlphaFoldDB" id="A0A0P1MQ17"/>
<dbReference type="RefSeq" id="WP_092347502.1">
    <property type="nucleotide sequence ID" value="NZ_CZVW01000003.1"/>
</dbReference>
<name>A0A0P1MQ17_9BACT</name>
<dbReference type="Pfam" id="PF00300">
    <property type="entry name" value="His_Phos_1"/>
    <property type="match status" value="1"/>
</dbReference>
<dbReference type="CDD" id="cd07067">
    <property type="entry name" value="HP_PGM_like"/>
    <property type="match status" value="1"/>
</dbReference>
<keyword evidence="3" id="KW-1185">Reference proteome</keyword>
<dbReference type="EMBL" id="CZVW01000003">
    <property type="protein sequence ID" value="CUS97674.1"/>
    <property type="molecule type" value="Genomic_DNA"/>
</dbReference>
<dbReference type="SMART" id="SM00855">
    <property type="entry name" value="PGAM"/>
    <property type="match status" value="1"/>
</dbReference>
<dbReference type="SUPFAM" id="SSF53254">
    <property type="entry name" value="Phosphoglycerate mutase-like"/>
    <property type="match status" value="1"/>
</dbReference>
<dbReference type="GO" id="GO:0101006">
    <property type="term" value="F:protein histidine phosphatase activity"/>
    <property type="evidence" value="ECO:0007669"/>
    <property type="project" value="InterPro"/>
</dbReference>
<dbReference type="InterPro" id="IPR004449">
    <property type="entry name" value="SixA"/>
</dbReference>
<dbReference type="InterPro" id="IPR051021">
    <property type="entry name" value="Mito_Ser/Thr_phosphatase"/>
</dbReference>
<protein>
    <submittedName>
        <fullName evidence="2">Phosphohistidine phosphatase, SixA</fullName>
    </submittedName>
</protein>
<dbReference type="GO" id="GO:0005737">
    <property type="term" value="C:cytoplasm"/>
    <property type="evidence" value="ECO:0007669"/>
    <property type="project" value="InterPro"/>
</dbReference>
<dbReference type="PANTHER" id="PTHR20935:SF0">
    <property type="entry name" value="SERINE_THREONINE-PROTEIN PHOSPHATASE PGAM5, MITOCHONDRIAL"/>
    <property type="match status" value="1"/>
</dbReference>
<dbReference type="Gene3D" id="3.40.50.1240">
    <property type="entry name" value="Phosphoglycerate mutase-like"/>
    <property type="match status" value="1"/>
</dbReference>
<sequence>MILYLVRHADAEPKKPGMSDFERELTLNGRETTQKMAKALKKMGVKIDLIVSSPLVRAVQTAEIIQDVLNVGAEILKLNELIPGSDFMAFLSVISNLEAENILAVGHEPYLGEFLSWFICLSKPIEFEKNSVACVEVERFSQCGGDLKWFVNPEQILKLVE</sequence>
<dbReference type="InterPro" id="IPR013078">
    <property type="entry name" value="His_Pase_superF_clade-1"/>
</dbReference>
<dbReference type="Proteomes" id="UP000199197">
    <property type="component" value="Unassembled WGS sequence"/>
</dbReference>
<evidence type="ECO:0000313" key="2">
    <source>
        <dbReference type="EMBL" id="CUS97674.1"/>
    </source>
</evidence>
<dbReference type="InterPro" id="IPR029033">
    <property type="entry name" value="His_PPase_superfam"/>
</dbReference>
<organism evidence="2 3">
    <name type="scientific">Candidatus Chryseopegocella kryptomonas</name>
    <dbReference type="NCBI Taxonomy" id="1633643"/>
    <lineage>
        <taxon>Bacteria</taxon>
        <taxon>Pseudomonadati</taxon>
        <taxon>Candidatus Kryptoniota</taxon>
        <taxon>Candidatus Chryseopegocella</taxon>
    </lineage>
</organism>
<accession>A0A0P1MQ17</accession>